<dbReference type="EMBL" id="JAGEUA010000006">
    <property type="protein sequence ID" value="KAL0973405.1"/>
    <property type="molecule type" value="Genomic_DNA"/>
</dbReference>
<feature type="domain" description="Amino acid transporter transmembrane" evidence="6">
    <location>
        <begin position="15"/>
        <end position="82"/>
    </location>
</feature>
<evidence type="ECO:0000256" key="3">
    <source>
        <dbReference type="ARBA" id="ARBA00022989"/>
    </source>
</evidence>
<dbReference type="GO" id="GO:0016020">
    <property type="term" value="C:membrane"/>
    <property type="evidence" value="ECO:0007669"/>
    <property type="project" value="UniProtKB-SubCell"/>
</dbReference>
<keyword evidence="3 5" id="KW-1133">Transmembrane helix</keyword>
<evidence type="ECO:0000256" key="5">
    <source>
        <dbReference type="SAM" id="Phobius"/>
    </source>
</evidence>
<feature type="transmembrane region" description="Helical" evidence="5">
    <location>
        <begin position="21"/>
        <end position="44"/>
    </location>
</feature>
<gene>
    <name evidence="7" type="ORF">UPYG_G00203090</name>
</gene>
<dbReference type="AlphaFoldDB" id="A0ABD0WIP0"/>
<dbReference type="Proteomes" id="UP001557470">
    <property type="component" value="Unassembled WGS sequence"/>
</dbReference>
<evidence type="ECO:0000256" key="4">
    <source>
        <dbReference type="ARBA" id="ARBA00023136"/>
    </source>
</evidence>
<evidence type="ECO:0000256" key="2">
    <source>
        <dbReference type="ARBA" id="ARBA00022692"/>
    </source>
</evidence>
<sequence>MGINMEFLQGKILSFAVLIPRLDLVISLVGAVSSSALALVFPPLVELITFSDRTVKPAMLVKDLLIAVVGFVGFLAGTYVTLAEIISPEVTPEVFREAAENLTVAAATAAAGALEVSGESGRNWTTPSAAAVTLG</sequence>
<feature type="transmembrane region" description="Helical" evidence="5">
    <location>
        <begin position="64"/>
        <end position="86"/>
    </location>
</feature>
<comment type="subcellular location">
    <subcellularLocation>
        <location evidence="1">Membrane</location>
    </subcellularLocation>
</comment>
<organism evidence="7 8">
    <name type="scientific">Umbra pygmaea</name>
    <name type="common">Eastern mudminnow</name>
    <dbReference type="NCBI Taxonomy" id="75934"/>
    <lineage>
        <taxon>Eukaryota</taxon>
        <taxon>Metazoa</taxon>
        <taxon>Chordata</taxon>
        <taxon>Craniata</taxon>
        <taxon>Vertebrata</taxon>
        <taxon>Euteleostomi</taxon>
        <taxon>Actinopterygii</taxon>
        <taxon>Neopterygii</taxon>
        <taxon>Teleostei</taxon>
        <taxon>Protacanthopterygii</taxon>
        <taxon>Esociformes</taxon>
        <taxon>Umbridae</taxon>
        <taxon>Umbra</taxon>
    </lineage>
</organism>
<dbReference type="Pfam" id="PF01490">
    <property type="entry name" value="Aa_trans"/>
    <property type="match status" value="1"/>
</dbReference>
<reference evidence="7 8" key="1">
    <citation type="submission" date="2024-06" db="EMBL/GenBank/DDBJ databases">
        <authorList>
            <person name="Pan Q."/>
            <person name="Wen M."/>
            <person name="Jouanno E."/>
            <person name="Zahm M."/>
            <person name="Klopp C."/>
            <person name="Cabau C."/>
            <person name="Louis A."/>
            <person name="Berthelot C."/>
            <person name="Parey E."/>
            <person name="Roest Crollius H."/>
            <person name="Montfort J."/>
            <person name="Robinson-Rechavi M."/>
            <person name="Bouchez O."/>
            <person name="Lampietro C."/>
            <person name="Lopez Roques C."/>
            <person name="Donnadieu C."/>
            <person name="Postlethwait J."/>
            <person name="Bobe J."/>
            <person name="Verreycken H."/>
            <person name="Guiguen Y."/>
        </authorList>
    </citation>
    <scope>NUCLEOTIDE SEQUENCE [LARGE SCALE GENOMIC DNA]</scope>
    <source>
        <strain evidence="7">Up_M1</strain>
        <tissue evidence="7">Testis</tissue>
    </source>
</reference>
<keyword evidence="4 5" id="KW-0472">Membrane</keyword>
<proteinExistence type="predicted"/>
<keyword evidence="8" id="KW-1185">Reference proteome</keyword>
<name>A0ABD0WIP0_UMBPY</name>
<evidence type="ECO:0000256" key="1">
    <source>
        <dbReference type="ARBA" id="ARBA00004370"/>
    </source>
</evidence>
<keyword evidence="2 5" id="KW-0812">Transmembrane</keyword>
<evidence type="ECO:0000313" key="7">
    <source>
        <dbReference type="EMBL" id="KAL0973405.1"/>
    </source>
</evidence>
<dbReference type="InterPro" id="IPR013057">
    <property type="entry name" value="AA_transpt_TM"/>
</dbReference>
<accession>A0ABD0WIP0</accession>
<evidence type="ECO:0000313" key="8">
    <source>
        <dbReference type="Proteomes" id="UP001557470"/>
    </source>
</evidence>
<comment type="caution">
    <text evidence="7">The sequence shown here is derived from an EMBL/GenBank/DDBJ whole genome shotgun (WGS) entry which is preliminary data.</text>
</comment>
<protein>
    <recommendedName>
        <fullName evidence="6">Amino acid transporter transmembrane domain-containing protein</fullName>
    </recommendedName>
</protein>
<evidence type="ECO:0000259" key="6">
    <source>
        <dbReference type="Pfam" id="PF01490"/>
    </source>
</evidence>